<dbReference type="AlphaFoldDB" id="A0A830CZ56"/>
<name>A0A830CZ56_9LAMI</name>
<comment type="caution">
    <text evidence="1">The sequence shown here is derived from an EMBL/GenBank/DDBJ whole genome shotgun (WGS) entry which is preliminary data.</text>
</comment>
<accession>A0A830CZ56</accession>
<dbReference type="EMBL" id="BMAC01000936">
    <property type="protein sequence ID" value="GFQ04370.1"/>
    <property type="molecule type" value="Genomic_DNA"/>
</dbReference>
<keyword evidence="2" id="KW-1185">Reference proteome</keyword>
<gene>
    <name evidence="1" type="ORF">PHJA_002580900</name>
</gene>
<proteinExistence type="predicted"/>
<protein>
    <submittedName>
        <fullName evidence="1">Uncharacterized protein</fullName>
    </submittedName>
</protein>
<organism evidence="1 2">
    <name type="scientific">Phtheirospermum japonicum</name>
    <dbReference type="NCBI Taxonomy" id="374723"/>
    <lineage>
        <taxon>Eukaryota</taxon>
        <taxon>Viridiplantae</taxon>
        <taxon>Streptophyta</taxon>
        <taxon>Embryophyta</taxon>
        <taxon>Tracheophyta</taxon>
        <taxon>Spermatophyta</taxon>
        <taxon>Magnoliopsida</taxon>
        <taxon>eudicotyledons</taxon>
        <taxon>Gunneridae</taxon>
        <taxon>Pentapetalae</taxon>
        <taxon>asterids</taxon>
        <taxon>lamiids</taxon>
        <taxon>Lamiales</taxon>
        <taxon>Orobanchaceae</taxon>
        <taxon>Orobanchaceae incertae sedis</taxon>
        <taxon>Phtheirospermum</taxon>
    </lineage>
</organism>
<evidence type="ECO:0000313" key="2">
    <source>
        <dbReference type="Proteomes" id="UP000653305"/>
    </source>
</evidence>
<evidence type="ECO:0000313" key="1">
    <source>
        <dbReference type="EMBL" id="GFQ04370.1"/>
    </source>
</evidence>
<reference evidence="1" key="1">
    <citation type="submission" date="2020-07" db="EMBL/GenBank/DDBJ databases">
        <title>Ethylene signaling mediates host invasion by parasitic plants.</title>
        <authorList>
            <person name="Yoshida S."/>
        </authorList>
    </citation>
    <scope>NUCLEOTIDE SEQUENCE</scope>
    <source>
        <strain evidence="1">Okayama</strain>
    </source>
</reference>
<sequence>MEKQLKIAALGFSSGCVSYLQYQRMLCTELILSQVVYKTYTEESKDIRIQIKTVLGEKNGRLESSFYVT</sequence>
<dbReference type="Proteomes" id="UP000653305">
    <property type="component" value="Unassembled WGS sequence"/>
</dbReference>